<dbReference type="Pfam" id="PF13499">
    <property type="entry name" value="EF-hand_7"/>
    <property type="match status" value="2"/>
</dbReference>
<dbReference type="CDD" id="cd00051">
    <property type="entry name" value="EFh"/>
    <property type="match status" value="1"/>
</dbReference>
<feature type="compositionally biased region" description="Basic and acidic residues" evidence="4">
    <location>
        <begin position="254"/>
        <end position="273"/>
    </location>
</feature>
<evidence type="ECO:0000256" key="4">
    <source>
        <dbReference type="SAM" id="MobiDB-lite"/>
    </source>
</evidence>
<name>A0A9W6Z6H0_9STRA</name>
<gene>
    <name evidence="6" type="ORF">TrRE_jg6825</name>
</gene>
<dbReference type="AlphaFoldDB" id="A0A9W6Z6H0"/>
<dbReference type="InterPro" id="IPR018247">
    <property type="entry name" value="EF_Hand_1_Ca_BS"/>
</dbReference>
<organism evidence="6 7">
    <name type="scientific">Triparma retinervis</name>
    <dbReference type="NCBI Taxonomy" id="2557542"/>
    <lineage>
        <taxon>Eukaryota</taxon>
        <taxon>Sar</taxon>
        <taxon>Stramenopiles</taxon>
        <taxon>Ochrophyta</taxon>
        <taxon>Bolidophyceae</taxon>
        <taxon>Parmales</taxon>
        <taxon>Triparmaceae</taxon>
        <taxon>Triparma</taxon>
    </lineage>
</organism>
<feature type="compositionally biased region" description="Basic residues" evidence="4">
    <location>
        <begin position="331"/>
        <end position="348"/>
    </location>
</feature>
<feature type="domain" description="EF-hand" evidence="5">
    <location>
        <begin position="74"/>
        <end position="103"/>
    </location>
</feature>
<dbReference type="PROSITE" id="PS00018">
    <property type="entry name" value="EF_HAND_1"/>
    <property type="match status" value="4"/>
</dbReference>
<evidence type="ECO:0000313" key="7">
    <source>
        <dbReference type="Proteomes" id="UP001165082"/>
    </source>
</evidence>
<feature type="region of interest" description="Disordered" evidence="4">
    <location>
        <begin position="327"/>
        <end position="369"/>
    </location>
</feature>
<proteinExistence type="predicted"/>
<accession>A0A9W6Z6H0</accession>
<dbReference type="InterPro" id="IPR011992">
    <property type="entry name" value="EF-hand-dom_pair"/>
</dbReference>
<feature type="domain" description="EF-hand" evidence="5">
    <location>
        <begin position="104"/>
        <end position="139"/>
    </location>
</feature>
<dbReference type="PROSITE" id="PS50222">
    <property type="entry name" value="EF_HAND_2"/>
    <property type="match status" value="4"/>
</dbReference>
<feature type="compositionally biased region" description="Acidic residues" evidence="4">
    <location>
        <begin position="352"/>
        <end position="361"/>
    </location>
</feature>
<dbReference type="PANTHER" id="PTHR45942">
    <property type="entry name" value="PROTEIN PHOSPATASE 3 REGULATORY SUBUNIT B ALPHA ISOFORM TYPE 1"/>
    <property type="match status" value="1"/>
</dbReference>
<dbReference type="OrthoDB" id="191686at2759"/>
<feature type="region of interest" description="Disordered" evidence="4">
    <location>
        <begin position="388"/>
        <end position="512"/>
    </location>
</feature>
<evidence type="ECO:0000313" key="6">
    <source>
        <dbReference type="EMBL" id="GMH46281.1"/>
    </source>
</evidence>
<feature type="compositionally biased region" description="Basic and acidic residues" evidence="4">
    <location>
        <begin position="467"/>
        <end position="481"/>
    </location>
</feature>
<comment type="caution">
    <text evidence="6">The sequence shown here is derived from an EMBL/GenBank/DDBJ whole genome shotgun (WGS) entry which is preliminary data.</text>
</comment>
<feature type="domain" description="EF-hand" evidence="5">
    <location>
        <begin position="36"/>
        <end position="71"/>
    </location>
</feature>
<dbReference type="SMART" id="SM00054">
    <property type="entry name" value="EFh"/>
    <property type="match status" value="4"/>
</dbReference>
<keyword evidence="1" id="KW-0479">Metal-binding</keyword>
<sequence length="568" mass="64784">MGTCTSLPDTRETYNLSVVKFNNLNEFSRVLGIRRSVIGRLRASFRRLDHDKSGSISMAEFLVMLHIDTNRFTKRAFSLIDSDNDGKVDFYEFVAAIWNYCTLDWESLVRFSFDLFDIDGSGELEINEIEKLVCYVAGKKKVDSRMRKILGIMDDNKDGKVNFNEFTGYNRKFPSILFPAFNMQMKLRTKVLGVPFWESRTVEMATLRAQKGITVKTVLDDIENKVIEERRAAQRAIKATTKPTVVATKKVKRKTGDKESNKENRKTKKKEENTLPPSHQYSQPEKITVGSKKSKKAKARAAKAELVDDGKDEDDYTLSTMGRILSPFSAKLKKKRAREIERSRKKKRSSYEDEDDDEESEAPMFTSNATVKTEIINFNVVNGDFVLRGSNMEKEAKKKSKKALRPSSTDIRGIQKDMARKELDKKFKRNSKKTVGQNYAKTKNTNKENAAPAFEEVPSPPPPPNHDSVENTWKKLSDQPTKKRNPLQPRRPRPLDTPPNKKKANRTVFSPFSPAAKKFAAAVMSPFSKKTKRRTTKKKERSVKFAPDIATSINLPDSPTTMSIVDFR</sequence>
<evidence type="ECO:0000256" key="3">
    <source>
        <dbReference type="ARBA" id="ARBA00022837"/>
    </source>
</evidence>
<evidence type="ECO:0000259" key="5">
    <source>
        <dbReference type="PROSITE" id="PS50222"/>
    </source>
</evidence>
<reference evidence="6" key="1">
    <citation type="submission" date="2022-07" db="EMBL/GenBank/DDBJ databases">
        <title>Genome analysis of Parmales, a sister group of diatoms, reveals the evolutionary specialization of diatoms from phago-mixotrophs to photoautotrophs.</title>
        <authorList>
            <person name="Ban H."/>
            <person name="Sato S."/>
            <person name="Yoshikawa S."/>
            <person name="Kazumasa Y."/>
            <person name="Nakamura Y."/>
            <person name="Ichinomiya M."/>
            <person name="Saitoh K."/>
            <person name="Sato N."/>
            <person name="Blanc-Mathieu R."/>
            <person name="Endo H."/>
            <person name="Kuwata A."/>
            <person name="Ogata H."/>
        </authorList>
    </citation>
    <scope>NUCLEOTIDE SEQUENCE</scope>
</reference>
<dbReference type="GO" id="GO:0005509">
    <property type="term" value="F:calcium ion binding"/>
    <property type="evidence" value="ECO:0007669"/>
    <property type="project" value="InterPro"/>
</dbReference>
<feature type="domain" description="EF-hand" evidence="5">
    <location>
        <begin position="141"/>
        <end position="176"/>
    </location>
</feature>
<feature type="region of interest" description="Disordered" evidence="4">
    <location>
        <begin position="238"/>
        <end position="295"/>
    </location>
</feature>
<feature type="compositionally biased region" description="Polar residues" evidence="4">
    <location>
        <begin position="433"/>
        <end position="443"/>
    </location>
</feature>
<dbReference type="EMBL" id="BRXZ01003014">
    <property type="protein sequence ID" value="GMH46281.1"/>
    <property type="molecule type" value="Genomic_DNA"/>
</dbReference>
<keyword evidence="3" id="KW-0106">Calcium</keyword>
<protein>
    <recommendedName>
        <fullName evidence="5">EF-hand domain-containing protein</fullName>
    </recommendedName>
</protein>
<feature type="compositionally biased region" description="Basic and acidic residues" evidence="4">
    <location>
        <begin position="413"/>
        <end position="425"/>
    </location>
</feature>
<dbReference type="Gene3D" id="1.10.238.10">
    <property type="entry name" value="EF-hand"/>
    <property type="match status" value="1"/>
</dbReference>
<evidence type="ECO:0000256" key="1">
    <source>
        <dbReference type="ARBA" id="ARBA00022723"/>
    </source>
</evidence>
<dbReference type="Proteomes" id="UP001165082">
    <property type="component" value="Unassembled WGS sequence"/>
</dbReference>
<dbReference type="SUPFAM" id="SSF47473">
    <property type="entry name" value="EF-hand"/>
    <property type="match status" value="1"/>
</dbReference>
<keyword evidence="7" id="KW-1185">Reference proteome</keyword>
<keyword evidence="2" id="KW-0677">Repeat</keyword>
<evidence type="ECO:0000256" key="2">
    <source>
        <dbReference type="ARBA" id="ARBA00022737"/>
    </source>
</evidence>
<dbReference type="InterPro" id="IPR002048">
    <property type="entry name" value="EF_hand_dom"/>
</dbReference>
<feature type="compositionally biased region" description="Low complexity" evidence="4">
    <location>
        <begin position="238"/>
        <end position="248"/>
    </location>
</feature>
<feature type="compositionally biased region" description="Polar residues" evidence="4">
    <location>
        <begin position="275"/>
        <end position="285"/>
    </location>
</feature>